<dbReference type="Proteomes" id="UP000501989">
    <property type="component" value="Chromosome"/>
</dbReference>
<dbReference type="InterPro" id="IPR008964">
    <property type="entry name" value="Invasin/intimin_cell_adhesion"/>
</dbReference>
<dbReference type="Gene3D" id="2.60.40.1080">
    <property type="match status" value="1"/>
</dbReference>
<evidence type="ECO:0000313" key="2">
    <source>
        <dbReference type="Proteomes" id="UP000501989"/>
    </source>
</evidence>
<protein>
    <recommendedName>
        <fullName evidence="3">BIG2 domain-containing protein</fullName>
    </recommendedName>
</protein>
<reference evidence="2" key="1">
    <citation type="submission" date="2019-12" db="EMBL/GenBank/DDBJ databases">
        <title>Endophytic bacteria associated with Panax ginseng seedlings.</title>
        <authorList>
            <person name="Park J.M."/>
            <person name="Shin R."/>
            <person name="Jo S.H."/>
        </authorList>
    </citation>
    <scope>NUCLEOTIDE SEQUENCE [LARGE SCALE GENOMIC DNA]</scope>
    <source>
        <strain evidence="2">PgKB30</strain>
    </source>
</reference>
<dbReference type="AlphaFoldDB" id="A0A6M8MXW7"/>
<evidence type="ECO:0008006" key="3">
    <source>
        <dbReference type="Google" id="ProtNLM"/>
    </source>
</evidence>
<dbReference type="EMBL" id="CP053746">
    <property type="protein sequence ID" value="QKF53708.1"/>
    <property type="molecule type" value="Genomic_DNA"/>
</dbReference>
<name>A0A6M8MXW7_9PSED</name>
<proteinExistence type="predicted"/>
<dbReference type="SUPFAM" id="SSF49373">
    <property type="entry name" value="Invasin/intimin cell-adhesion fragments"/>
    <property type="match status" value="1"/>
</dbReference>
<dbReference type="KEGG" id="pgg:FX982_04701"/>
<sequence>MAASTTTNILPSLMLPIVPGALPDGLLLTDQLDSPVPVKLQVWDGARPGYTYQLLWDGERTGPLKALENEPPGAELTLEIPVSNLTEGSHRIAYEIMNPVNMRLDQSGTTPIKIDRTAPGAPQLGPIIFPDVIQNGLTSAELEGLNNILPGKIAGYSGMAAGDEIRTYWGSMEGPMTVVDANDMGLNRVMVDFTRPFMELSDCQTSAVTYTVTDRAGNVSMVSDPVMIQLDLGMRQPLPAPVIREAEGQILDPADAVNGATLVIGATADLREGETVIAQWNGPKGNDRQEKLISAAEAGQALTLVFPGSVVTINDGQNVEVVYTVTRTSGIVQESAKLALKIMSAALELPAPTVDTVGPDGILRPSLITGWDAIVRVSYRGMDPRDMVRVRWVGARTFETMMMNVGGMTELVFGVPKMLIEMSIGSTATLTYIVTRNGVDMESVPLQLSVREGIMFDTSPVTLAGKIYLLPAHPDLLPTFPSGTTVHRIASGGRPPYTYSTSDAKVAVVAASGWTSVRGNGVATITVTDSAGEKQSYDVTVTGVIECHGVGSGNYTQMSNAAQRIGGRIPSIHELIEIYNAYGNRWPMGNANYWSSTVAKNVFGAKWYYVKNLNTGKDYKLLHINSSLGVAIR</sequence>
<organism evidence="1 2">
    <name type="scientific">Pseudomonas graminis</name>
    <dbReference type="NCBI Taxonomy" id="158627"/>
    <lineage>
        <taxon>Bacteria</taxon>
        <taxon>Pseudomonadati</taxon>
        <taxon>Pseudomonadota</taxon>
        <taxon>Gammaproteobacteria</taxon>
        <taxon>Pseudomonadales</taxon>
        <taxon>Pseudomonadaceae</taxon>
        <taxon>Pseudomonas</taxon>
    </lineage>
</organism>
<gene>
    <name evidence="1" type="ORF">FX982_04701</name>
</gene>
<evidence type="ECO:0000313" key="1">
    <source>
        <dbReference type="EMBL" id="QKF53708.1"/>
    </source>
</evidence>
<accession>A0A6M8MXW7</accession>
<dbReference type="RefSeq" id="WP_254074860.1">
    <property type="nucleotide sequence ID" value="NZ_CP053746.1"/>
</dbReference>
<keyword evidence="2" id="KW-1185">Reference proteome</keyword>